<dbReference type="Proteomes" id="UP000030185">
    <property type="component" value="Unassembled WGS sequence"/>
</dbReference>
<dbReference type="SUPFAM" id="SSF51126">
    <property type="entry name" value="Pectin lyase-like"/>
    <property type="match status" value="1"/>
</dbReference>
<comment type="caution">
    <text evidence="3">The sequence shown here is derived from an EMBL/GenBank/DDBJ whole genome shotgun (WGS) entry which is preliminary data.</text>
</comment>
<dbReference type="EMBL" id="BBLT01000004">
    <property type="protein sequence ID" value="GAL84932.1"/>
    <property type="molecule type" value="Genomic_DNA"/>
</dbReference>
<evidence type="ECO:0000313" key="3">
    <source>
        <dbReference type="EMBL" id="GAL84932.1"/>
    </source>
</evidence>
<dbReference type="AlphaFoldDB" id="A0A098LES4"/>
<protein>
    <submittedName>
        <fullName evidence="3">Calcium-binding protein</fullName>
    </submittedName>
</protein>
<accession>A0A098LES4</accession>
<feature type="domain" description="Secretion system C-terminal sorting" evidence="2">
    <location>
        <begin position="455"/>
        <end position="518"/>
    </location>
</feature>
<dbReference type="STRING" id="153721.MYP_2160"/>
<keyword evidence="1" id="KW-0732">Signal</keyword>
<dbReference type="eggNOG" id="COG3210">
    <property type="taxonomic scope" value="Bacteria"/>
</dbReference>
<dbReference type="NCBIfam" id="NF041518">
    <property type="entry name" value="choice_anch_Q"/>
    <property type="match status" value="1"/>
</dbReference>
<dbReference type="RefSeq" id="WP_045462759.1">
    <property type="nucleotide sequence ID" value="NZ_BBLT01000004.1"/>
</dbReference>
<keyword evidence="4" id="KW-1185">Reference proteome</keyword>
<dbReference type="InterPro" id="IPR059226">
    <property type="entry name" value="Choice_anch_Q_dom"/>
</dbReference>
<evidence type="ECO:0000313" key="4">
    <source>
        <dbReference type="Proteomes" id="UP000030185"/>
    </source>
</evidence>
<feature type="chain" id="PRO_5001937409" evidence="1">
    <location>
        <begin position="24"/>
        <end position="526"/>
    </location>
</feature>
<evidence type="ECO:0000256" key="1">
    <source>
        <dbReference type="SAM" id="SignalP"/>
    </source>
</evidence>
<dbReference type="OrthoDB" id="8901262at2"/>
<name>A0A098LES4_9BACT</name>
<dbReference type="InterPro" id="IPR026444">
    <property type="entry name" value="Secre_tail"/>
</dbReference>
<gene>
    <name evidence="3" type="ORF">MYP_2160</name>
</gene>
<feature type="signal peptide" evidence="1">
    <location>
        <begin position="1"/>
        <end position="23"/>
    </location>
</feature>
<sequence>MKKITLYFIGVLFKFILINNSSAAVIFVQDTTDSGPGSLRTAVKIARNGDIIKFNPSLNNDSYLFLLTTGQIVIDKNITIVGLDNVTNNLKVKITSFNFSRIFYILPGRKLTLVNLWLVQNFSVGNISSKPNFNGDGGAIFNKGMVTIKDCWITDQTIANTAAKGAAIYNEGSLSVIDTYFAFNTATGFSVAKGGSLYNTGRVSLERSYFSSSGTDAPVSKGAGIYNEGIITMSQSSVYNCYSVKDCEGIGISNAQNGSFSLVNSTVSANLLNPGSYVLGGGVFNAGKIDLVNATISENSATIGGGIASVGKLTINSTIVAQNTAIIKGQDGYTSGLIKDKGYNLIGVINDFNLTSCTNIYGTSVIPLDPLIQIVIYGNGSFPGVAYEPLQNSPAINNGDPLSHLKVDQLGNPRPFYGRIDIGSVEYTGSLPTAFYSKEREALLSSELKSVSMSPNPVQDILIISEPSEDLQITIVDITGNIVYQDRWSGLDEGKVQLSFLIPGLYIVRLETFKNQLVRVEKILKL</sequence>
<proteinExistence type="predicted"/>
<dbReference type="InterPro" id="IPR011050">
    <property type="entry name" value="Pectin_lyase_fold/virulence"/>
</dbReference>
<organism evidence="3 4">
    <name type="scientific">Sporocytophaga myxococcoides</name>
    <dbReference type="NCBI Taxonomy" id="153721"/>
    <lineage>
        <taxon>Bacteria</taxon>
        <taxon>Pseudomonadati</taxon>
        <taxon>Bacteroidota</taxon>
        <taxon>Cytophagia</taxon>
        <taxon>Cytophagales</taxon>
        <taxon>Cytophagaceae</taxon>
        <taxon>Sporocytophaga</taxon>
    </lineage>
</organism>
<dbReference type="Pfam" id="PF18962">
    <property type="entry name" value="Por_Secre_tail"/>
    <property type="match status" value="1"/>
</dbReference>
<reference evidence="3 4" key="1">
    <citation type="submission" date="2014-09" db="EMBL/GenBank/DDBJ databases">
        <title>Sporocytophaga myxococcoides PG-01 genome sequencing.</title>
        <authorList>
            <person name="Liu L."/>
            <person name="Gao P.J."/>
            <person name="Chen G.J."/>
            <person name="Wang L.S."/>
        </authorList>
    </citation>
    <scope>NUCLEOTIDE SEQUENCE [LARGE SCALE GENOMIC DNA]</scope>
    <source>
        <strain evidence="3 4">PG-01</strain>
    </source>
</reference>
<dbReference type="NCBIfam" id="TIGR04183">
    <property type="entry name" value="Por_Secre_tail"/>
    <property type="match status" value="1"/>
</dbReference>
<evidence type="ECO:0000259" key="2">
    <source>
        <dbReference type="Pfam" id="PF18962"/>
    </source>
</evidence>